<evidence type="ECO:0000313" key="2">
    <source>
        <dbReference type="EMBL" id="KAK4112319.1"/>
    </source>
</evidence>
<feature type="transmembrane region" description="Helical" evidence="1">
    <location>
        <begin position="450"/>
        <end position="473"/>
    </location>
</feature>
<keyword evidence="1" id="KW-1133">Transmembrane helix</keyword>
<comment type="caution">
    <text evidence="2">The sequence shown here is derived from an EMBL/GenBank/DDBJ whole genome shotgun (WGS) entry which is preliminary data.</text>
</comment>
<dbReference type="RefSeq" id="XP_064669889.1">
    <property type="nucleotide sequence ID" value="XM_064817787.1"/>
</dbReference>
<evidence type="ECO:0000256" key="1">
    <source>
        <dbReference type="SAM" id="Phobius"/>
    </source>
</evidence>
<feature type="transmembrane region" description="Helical" evidence="1">
    <location>
        <begin position="122"/>
        <end position="149"/>
    </location>
</feature>
<keyword evidence="1" id="KW-0472">Membrane</keyword>
<evidence type="ECO:0000313" key="3">
    <source>
        <dbReference type="Proteomes" id="UP001302812"/>
    </source>
</evidence>
<dbReference type="Proteomes" id="UP001302812">
    <property type="component" value="Unassembled WGS sequence"/>
</dbReference>
<dbReference type="AlphaFoldDB" id="A0AAN6TDB2"/>
<reference evidence="2" key="2">
    <citation type="submission" date="2023-05" db="EMBL/GenBank/DDBJ databases">
        <authorList>
            <consortium name="Lawrence Berkeley National Laboratory"/>
            <person name="Steindorff A."/>
            <person name="Hensen N."/>
            <person name="Bonometti L."/>
            <person name="Westerberg I."/>
            <person name="Brannstrom I.O."/>
            <person name="Guillou S."/>
            <person name="Cros-Aarteil S."/>
            <person name="Calhoun S."/>
            <person name="Haridas S."/>
            <person name="Kuo A."/>
            <person name="Mondo S."/>
            <person name="Pangilinan J."/>
            <person name="Riley R."/>
            <person name="Labutti K."/>
            <person name="Andreopoulos B."/>
            <person name="Lipzen A."/>
            <person name="Chen C."/>
            <person name="Yanf M."/>
            <person name="Daum C."/>
            <person name="Ng V."/>
            <person name="Clum A."/>
            <person name="Ohm R."/>
            <person name="Martin F."/>
            <person name="Silar P."/>
            <person name="Natvig D."/>
            <person name="Lalanne C."/>
            <person name="Gautier V."/>
            <person name="Ament-Velasquez S.L."/>
            <person name="Kruys A."/>
            <person name="Hutchinson M.I."/>
            <person name="Powell A.J."/>
            <person name="Barry K."/>
            <person name="Miller A.N."/>
            <person name="Grigoriev I.V."/>
            <person name="Debuchy R."/>
            <person name="Gladieux P."/>
            <person name="Thoren M.H."/>
            <person name="Johannesson H."/>
        </authorList>
    </citation>
    <scope>NUCLEOTIDE SEQUENCE</scope>
    <source>
        <strain evidence="2">CBS 508.74</strain>
    </source>
</reference>
<protein>
    <submittedName>
        <fullName evidence="2">Uncharacterized protein</fullName>
    </submittedName>
</protein>
<gene>
    <name evidence="2" type="ORF">N656DRAFT_798653</name>
</gene>
<keyword evidence="1" id="KW-0812">Transmembrane</keyword>
<accession>A0AAN6TDB2</accession>
<reference evidence="2" key="1">
    <citation type="journal article" date="2023" name="Mol. Phylogenet. Evol.">
        <title>Genome-scale phylogeny and comparative genomics of the fungal order Sordariales.</title>
        <authorList>
            <person name="Hensen N."/>
            <person name="Bonometti L."/>
            <person name="Westerberg I."/>
            <person name="Brannstrom I.O."/>
            <person name="Guillou S."/>
            <person name="Cros-Aarteil S."/>
            <person name="Calhoun S."/>
            <person name="Haridas S."/>
            <person name="Kuo A."/>
            <person name="Mondo S."/>
            <person name="Pangilinan J."/>
            <person name="Riley R."/>
            <person name="LaButti K."/>
            <person name="Andreopoulos B."/>
            <person name="Lipzen A."/>
            <person name="Chen C."/>
            <person name="Yan M."/>
            <person name="Daum C."/>
            <person name="Ng V."/>
            <person name="Clum A."/>
            <person name="Steindorff A."/>
            <person name="Ohm R.A."/>
            <person name="Martin F."/>
            <person name="Silar P."/>
            <person name="Natvig D.O."/>
            <person name="Lalanne C."/>
            <person name="Gautier V."/>
            <person name="Ament-Velasquez S.L."/>
            <person name="Kruys A."/>
            <person name="Hutchinson M.I."/>
            <person name="Powell A.J."/>
            <person name="Barry K."/>
            <person name="Miller A.N."/>
            <person name="Grigoriev I.V."/>
            <person name="Debuchy R."/>
            <person name="Gladieux P."/>
            <person name="Hiltunen Thoren M."/>
            <person name="Johannesson H."/>
        </authorList>
    </citation>
    <scope>NUCLEOTIDE SEQUENCE</scope>
    <source>
        <strain evidence="2">CBS 508.74</strain>
    </source>
</reference>
<feature type="transmembrane region" description="Helical" evidence="1">
    <location>
        <begin position="43"/>
        <end position="67"/>
    </location>
</feature>
<keyword evidence="3" id="KW-1185">Reference proteome</keyword>
<dbReference type="EMBL" id="MU853343">
    <property type="protein sequence ID" value="KAK4112319.1"/>
    <property type="molecule type" value="Genomic_DNA"/>
</dbReference>
<dbReference type="GeneID" id="89941912"/>
<sequence>MSDLYASPPDHAYLVATPFDMPTETGSIWAIAFTSNSSRFLNAALAIIFTLIFPWLWGLICVGALLYTPHNPSRRRSVALVTLCNAREPWSAFKSLAVYTYDSFRFVVGNETEQTTSWNDTLYGLAFSFIALAIFAVSMTMGIIGPSFLHIGNVAPVRSTVLSLDEVPPPDLRDNLLNRNYASLPDKTVKQAVGGVDSAADTIRSKVYVSVDGPNRTDSVAANGSEVTGNVTVKVTYGYSMTGLDLGLPHGSDLEYSVNGSCITEYKWVREFTDEDNWSHDFYRLWPEHEDLAIVDFYAGRAGNDRFRPALSCWQHDKWTYGTERVNSIFDLRFLPNMKLPSVFLQVLENTFSYPIIKTVGSVAGMNALDAPVQSFGVLDAEQASIERDMTRLIMASYLSSLNVFVYATTDSGEPGRNNIFTGENGAPREGAEQLVVRTGNVETYSLSGLISLATLVVVILLIKLLLFLKLLLHRDHETSRTTEGDLIEYDDRWTRIKAMTATQLLRNVYESGQGSPRAGWSCGEVLPDITDTKTFKLIKCRDGETCCGGHIAKDPEIVVSRRESYMSGSVALAGQEKQKSP</sequence>
<name>A0AAN6TDB2_9PEZI</name>
<proteinExistence type="predicted"/>
<organism evidence="2 3">
    <name type="scientific">Canariomyces notabilis</name>
    <dbReference type="NCBI Taxonomy" id="2074819"/>
    <lineage>
        <taxon>Eukaryota</taxon>
        <taxon>Fungi</taxon>
        <taxon>Dikarya</taxon>
        <taxon>Ascomycota</taxon>
        <taxon>Pezizomycotina</taxon>
        <taxon>Sordariomycetes</taxon>
        <taxon>Sordariomycetidae</taxon>
        <taxon>Sordariales</taxon>
        <taxon>Chaetomiaceae</taxon>
        <taxon>Canariomyces</taxon>
    </lineage>
</organism>